<keyword evidence="7 9" id="KW-0472">Membrane</keyword>
<feature type="domain" description="PapC N-terminal" evidence="12">
    <location>
        <begin position="52"/>
        <end position="189"/>
    </location>
</feature>
<dbReference type="InterPro" id="IPR018030">
    <property type="entry name" value="Fimbrial_membr_usher_CS"/>
</dbReference>
<feature type="domain" description="PapC-like C-terminal" evidence="11">
    <location>
        <begin position="781"/>
        <end position="835"/>
    </location>
</feature>
<evidence type="ECO:0000259" key="11">
    <source>
        <dbReference type="Pfam" id="PF13953"/>
    </source>
</evidence>
<feature type="signal peptide" evidence="10">
    <location>
        <begin position="1"/>
        <end position="34"/>
    </location>
</feature>
<keyword evidence="8 9" id="KW-0998">Cell outer membrane</keyword>
<dbReference type="InterPro" id="IPR043142">
    <property type="entry name" value="PapC-like_C_sf"/>
</dbReference>
<keyword evidence="3 9" id="KW-0813">Transport</keyword>
<dbReference type="Gene3D" id="2.60.40.2610">
    <property type="entry name" value="Outer membrane usher protein FimD, plug domain"/>
    <property type="match status" value="1"/>
</dbReference>
<evidence type="ECO:0000256" key="3">
    <source>
        <dbReference type="ARBA" id="ARBA00022448"/>
    </source>
</evidence>
<dbReference type="PANTHER" id="PTHR30451:SF5">
    <property type="entry name" value="SLR0019 PROTEIN"/>
    <property type="match status" value="1"/>
</dbReference>
<dbReference type="PROSITE" id="PS01151">
    <property type="entry name" value="FIMBRIAL_USHER"/>
    <property type="match status" value="1"/>
</dbReference>
<evidence type="ECO:0000313" key="13">
    <source>
        <dbReference type="EMBL" id="MDK9361824.1"/>
    </source>
</evidence>
<dbReference type="Proteomes" id="UP001223214">
    <property type="component" value="Unassembled WGS sequence"/>
</dbReference>
<evidence type="ECO:0000256" key="6">
    <source>
        <dbReference type="ARBA" id="ARBA00022729"/>
    </source>
</evidence>
<comment type="similarity">
    <text evidence="2 9">Belongs to the fimbrial export usher family.</text>
</comment>
<dbReference type="GO" id="GO:0009279">
    <property type="term" value="C:cell outer membrane"/>
    <property type="evidence" value="ECO:0007669"/>
    <property type="project" value="UniProtKB-SubCell"/>
</dbReference>
<dbReference type="Pfam" id="PF13953">
    <property type="entry name" value="PapC_C"/>
    <property type="match status" value="1"/>
</dbReference>
<evidence type="ECO:0000256" key="5">
    <source>
        <dbReference type="ARBA" id="ARBA00022692"/>
    </source>
</evidence>
<dbReference type="Gene3D" id="2.60.40.2070">
    <property type="match status" value="1"/>
</dbReference>
<sequence length="863" mass="93393">MKRALNLSPKTLKVPVRTLASLTCVLLLIPKVWAQQTGNDADGTSSVEQMDFNPGFIHGASIDVSQFREGNPVTAGIYPLNVLVNGEQRGRFNVHFLAVQGKANAEPSFTAEELTQLGIKPTEGTLLESGKAYRLSEAVKGSQTYYNSGDLELSIGVPQINQVIYPRGYVDPARWSEGDIAGFLDYNANIYGLSTGPDNGESRSDDYTSNIGLLTGFNIAGWRIRQRSNTGWSKEDSTLHTSSLATYAATDLTRLKSQLTLGDSNTTGNLFDSFNLRGVQLQSDDRMLPEGLRNYSPILRGIAQTNARVTITQHGLVVYQTIVPPGPFELNDIGAMGYGGDLQMTIAEADGSTRISNIPFSAPPMLLHKDVANFEVAVGEMNDDSLKEKPKLAQLIMRYGLGNHYTLYGGSQVAEHYHALSVGNAINTLIGGVSFDLIRAWAEVEDGKESNGNSYSVAFTKFMSETSTNLTLAAYRYSTKGYYSLRDASIARDGRTNDDYDVDYRTKSRFSASVSQTLWDNSTLNFSGSLYSYWTSDATAKQYSLTWSKSLRYFSFALTAMRTSDEDGDYENSVMASVNVPLSGGIDSRPLFSSIYSTYSHSDPKSDRFQLNANGSQGEQSELTYGVGTSLQNAQGEDGREAVSGNMSYRSPVGQFGMTAGVDNTGSSRQLSVSASGSVAAHKGGVTFGPSVGESPFAIIGAPGATGARVFNGQGAKVDRRGYAIMPSLTPYRENSVALDYKTVPENVDVMESQRTVIPREGAILAVDMKTIEGVPMVLIIHDENGQPIPAGSELLDDKGVSQGMSGQSGMAFVRGWDPASGNLWVVSGNDKCRIVPRVNNQNRVNASQSNSIVQMEVTCYRN</sequence>
<gene>
    <name evidence="13" type="ORF">QQF32_01105</name>
</gene>
<dbReference type="InterPro" id="IPR042186">
    <property type="entry name" value="FimD_plug_dom"/>
</dbReference>
<name>A0AAP4CYP2_9ENTR</name>
<dbReference type="RefSeq" id="WP_285150445.1">
    <property type="nucleotide sequence ID" value="NZ_JASSOM010000002.1"/>
</dbReference>
<dbReference type="InterPro" id="IPR000015">
    <property type="entry name" value="Fimb_usher"/>
</dbReference>
<dbReference type="Pfam" id="PF13954">
    <property type="entry name" value="PapC_N"/>
    <property type="match status" value="1"/>
</dbReference>
<evidence type="ECO:0000256" key="1">
    <source>
        <dbReference type="ARBA" id="ARBA00004571"/>
    </source>
</evidence>
<reference evidence="13 14" key="1">
    <citation type="submission" date="2023-06" db="EMBL/GenBank/DDBJ databases">
        <title>Identification and characterization of antibiotic-resistant Gram-negative bacteria.</title>
        <authorList>
            <person name="Cho G.-S."/>
            <person name="Lee J."/>
            <person name="Tai E."/>
            <person name="Jeong S."/>
            <person name="Kim I."/>
            <person name="Kim B.-E."/>
            <person name="Jeong M.-I."/>
            <person name="Oh K.-K."/>
            <person name="Franz C.M.A.P."/>
        </authorList>
    </citation>
    <scope>NUCLEOTIDE SEQUENCE [LARGE SCALE GENOMIC DNA]</scope>
    <source>
        <strain evidence="13 14">V106_12</strain>
    </source>
</reference>
<dbReference type="PANTHER" id="PTHR30451">
    <property type="entry name" value="OUTER MEMBRANE USHER PROTEIN"/>
    <property type="match status" value="1"/>
</dbReference>
<evidence type="ECO:0000256" key="2">
    <source>
        <dbReference type="ARBA" id="ARBA00008064"/>
    </source>
</evidence>
<proteinExistence type="inferred from homology"/>
<dbReference type="SUPFAM" id="SSF141729">
    <property type="entry name" value="FimD N-terminal domain-like"/>
    <property type="match status" value="1"/>
</dbReference>
<evidence type="ECO:0000256" key="10">
    <source>
        <dbReference type="SAM" id="SignalP"/>
    </source>
</evidence>
<keyword evidence="9" id="KW-1029">Fimbrium biogenesis</keyword>
<keyword evidence="5 9" id="KW-0812">Transmembrane</keyword>
<dbReference type="EMBL" id="JASSOM010000002">
    <property type="protein sequence ID" value="MDK9361824.1"/>
    <property type="molecule type" value="Genomic_DNA"/>
</dbReference>
<feature type="chain" id="PRO_5042833212" evidence="10">
    <location>
        <begin position="35"/>
        <end position="863"/>
    </location>
</feature>
<dbReference type="Gene3D" id="3.10.20.410">
    <property type="match status" value="1"/>
</dbReference>
<evidence type="ECO:0000256" key="4">
    <source>
        <dbReference type="ARBA" id="ARBA00022452"/>
    </source>
</evidence>
<evidence type="ECO:0000259" key="12">
    <source>
        <dbReference type="Pfam" id="PF13954"/>
    </source>
</evidence>
<dbReference type="InterPro" id="IPR025949">
    <property type="entry name" value="PapC-like_C"/>
</dbReference>
<comment type="subcellular location">
    <subcellularLocation>
        <location evidence="1 9">Cell outer membrane</location>
        <topology evidence="1 9">Multi-pass membrane protein</topology>
    </subcellularLocation>
</comment>
<dbReference type="InterPro" id="IPR037224">
    <property type="entry name" value="PapC_N_sf"/>
</dbReference>
<evidence type="ECO:0000256" key="9">
    <source>
        <dbReference type="RuleBase" id="RU003884"/>
    </source>
</evidence>
<keyword evidence="4" id="KW-1134">Transmembrane beta strand</keyword>
<dbReference type="Gene3D" id="2.60.40.3110">
    <property type="match status" value="1"/>
</dbReference>
<evidence type="ECO:0000313" key="14">
    <source>
        <dbReference type="Proteomes" id="UP001223214"/>
    </source>
</evidence>
<evidence type="ECO:0000256" key="7">
    <source>
        <dbReference type="ARBA" id="ARBA00023136"/>
    </source>
</evidence>
<dbReference type="AlphaFoldDB" id="A0AAP4CYP2"/>
<dbReference type="Pfam" id="PF00577">
    <property type="entry name" value="Usher"/>
    <property type="match status" value="1"/>
</dbReference>
<dbReference type="GO" id="GO:0009297">
    <property type="term" value="P:pilus assembly"/>
    <property type="evidence" value="ECO:0007669"/>
    <property type="project" value="InterPro"/>
</dbReference>
<evidence type="ECO:0000256" key="8">
    <source>
        <dbReference type="ARBA" id="ARBA00023237"/>
    </source>
</evidence>
<keyword evidence="14" id="KW-1185">Reference proteome</keyword>
<dbReference type="GO" id="GO:0015473">
    <property type="term" value="F:fimbrial usher porin activity"/>
    <property type="evidence" value="ECO:0007669"/>
    <property type="project" value="InterPro"/>
</dbReference>
<protein>
    <submittedName>
        <fullName evidence="13">Fimbria/pilus outer membrane usher protein</fullName>
    </submittedName>
</protein>
<accession>A0AAP4CYP2</accession>
<organism evidence="13 14">
    <name type="scientific">Lelliottia wanjuensis</name>
    <dbReference type="NCBI Taxonomy" id="3050585"/>
    <lineage>
        <taxon>Bacteria</taxon>
        <taxon>Pseudomonadati</taxon>
        <taxon>Pseudomonadota</taxon>
        <taxon>Gammaproteobacteria</taxon>
        <taxon>Enterobacterales</taxon>
        <taxon>Enterobacteriaceae</taxon>
        <taxon>Lelliottia</taxon>
    </lineage>
</organism>
<dbReference type="InterPro" id="IPR025885">
    <property type="entry name" value="PapC_N"/>
</dbReference>
<comment type="caution">
    <text evidence="13">The sequence shown here is derived from an EMBL/GenBank/DDBJ whole genome shotgun (WGS) entry which is preliminary data.</text>
</comment>
<keyword evidence="6 10" id="KW-0732">Signal</keyword>